<sequence>MVGNRKGRWILDEDRLLIRLVDEYSVDGEDIDWSVLEQHFKGTRDSKQIRERWVNHLNPRIKKRKFSDEEIKIIEDECSKHKFKWARIAKKIPNATPLMIKNFYNNRLKKKNPANRRLSTSANITPFTINNFNHNPITSTTTTKSTVANNTTNITNTFNTINTTTNINHNHNHNHNNNYNYYNNEYLQEQDYSYYSESNLKRSDSARTVVAEEGSYSTKAMIAESNYSTTNLSRHSSIRSIMSNSSATTVVENEQEYDKHQFFTTQMSSSQLPSPPPSAEMINYTPTENGKLNFLATVANIMSQSELSSTTAPSSPKKSGKMSIMNLLS</sequence>
<feature type="domain" description="Myb-like" evidence="2">
    <location>
        <begin position="5"/>
        <end position="57"/>
    </location>
</feature>
<feature type="compositionally biased region" description="Low complexity" evidence="1">
    <location>
        <begin position="308"/>
        <end position="317"/>
    </location>
</feature>
<name>A0A015I0D0_RHIIW</name>
<evidence type="ECO:0000313" key="5">
    <source>
        <dbReference type="Proteomes" id="UP000022910"/>
    </source>
</evidence>
<dbReference type="CDD" id="cd00167">
    <property type="entry name" value="SANT"/>
    <property type="match status" value="2"/>
</dbReference>
<gene>
    <name evidence="4" type="ORF">RirG_271310</name>
</gene>
<dbReference type="OrthoDB" id="2143914at2759"/>
<dbReference type="InterPro" id="IPR001005">
    <property type="entry name" value="SANT/Myb"/>
</dbReference>
<dbReference type="SMART" id="SM00717">
    <property type="entry name" value="SANT"/>
    <property type="match status" value="2"/>
</dbReference>
<feature type="domain" description="HTH myb-type" evidence="3">
    <location>
        <begin position="62"/>
        <end position="112"/>
    </location>
</feature>
<dbReference type="Gene3D" id="1.10.10.60">
    <property type="entry name" value="Homeodomain-like"/>
    <property type="match status" value="2"/>
</dbReference>
<dbReference type="InterPro" id="IPR050560">
    <property type="entry name" value="MYB_TF"/>
</dbReference>
<feature type="region of interest" description="Disordered" evidence="1">
    <location>
        <begin position="306"/>
        <end position="329"/>
    </location>
</feature>
<evidence type="ECO:0000259" key="2">
    <source>
        <dbReference type="PROSITE" id="PS50090"/>
    </source>
</evidence>
<dbReference type="InterPro" id="IPR009057">
    <property type="entry name" value="Homeodomain-like_sf"/>
</dbReference>
<reference evidence="4 5" key="1">
    <citation type="submission" date="2014-02" db="EMBL/GenBank/DDBJ databases">
        <title>Single nucleus genome sequencing reveals high similarity among nuclei of an endomycorrhizal fungus.</title>
        <authorList>
            <person name="Lin K."/>
            <person name="Geurts R."/>
            <person name="Zhang Z."/>
            <person name="Limpens E."/>
            <person name="Saunders D.G."/>
            <person name="Mu D."/>
            <person name="Pang E."/>
            <person name="Cao H."/>
            <person name="Cha H."/>
            <person name="Lin T."/>
            <person name="Zhou Q."/>
            <person name="Shang Y."/>
            <person name="Li Y."/>
            <person name="Ivanov S."/>
            <person name="Sharma T."/>
            <person name="Velzen R.V."/>
            <person name="Ruijter N.D."/>
            <person name="Aanen D.K."/>
            <person name="Win J."/>
            <person name="Kamoun S."/>
            <person name="Bisseling T."/>
            <person name="Huang S."/>
        </authorList>
    </citation>
    <scope>NUCLEOTIDE SEQUENCE [LARGE SCALE GENOMIC DNA]</scope>
    <source>
        <strain evidence="5">DAOM197198w</strain>
    </source>
</reference>
<dbReference type="SUPFAM" id="SSF46689">
    <property type="entry name" value="Homeodomain-like"/>
    <property type="match status" value="2"/>
</dbReference>
<dbReference type="EMBL" id="JEMT01029976">
    <property type="protein sequence ID" value="EXX50382.1"/>
    <property type="molecule type" value="Genomic_DNA"/>
</dbReference>
<dbReference type="PROSITE" id="PS50090">
    <property type="entry name" value="MYB_LIKE"/>
    <property type="match status" value="1"/>
</dbReference>
<dbReference type="GO" id="GO:0000981">
    <property type="term" value="F:DNA-binding transcription factor activity, RNA polymerase II-specific"/>
    <property type="evidence" value="ECO:0007669"/>
    <property type="project" value="TreeGrafter"/>
</dbReference>
<evidence type="ECO:0000259" key="3">
    <source>
        <dbReference type="PROSITE" id="PS51294"/>
    </source>
</evidence>
<organism evidence="4 5">
    <name type="scientific">Rhizophagus irregularis (strain DAOM 197198w)</name>
    <name type="common">Glomus intraradices</name>
    <dbReference type="NCBI Taxonomy" id="1432141"/>
    <lineage>
        <taxon>Eukaryota</taxon>
        <taxon>Fungi</taxon>
        <taxon>Fungi incertae sedis</taxon>
        <taxon>Mucoromycota</taxon>
        <taxon>Glomeromycotina</taxon>
        <taxon>Glomeromycetes</taxon>
        <taxon>Glomerales</taxon>
        <taxon>Glomeraceae</taxon>
        <taxon>Rhizophagus</taxon>
    </lineage>
</organism>
<dbReference type="Proteomes" id="UP000022910">
    <property type="component" value="Unassembled WGS sequence"/>
</dbReference>
<dbReference type="SMR" id="A0A015I0D0"/>
<feature type="domain" description="HTH myb-type" evidence="3">
    <location>
        <begin position="1"/>
        <end position="61"/>
    </location>
</feature>
<dbReference type="Pfam" id="PF13921">
    <property type="entry name" value="Myb_DNA-bind_6"/>
    <property type="match status" value="1"/>
</dbReference>
<dbReference type="GO" id="GO:0005634">
    <property type="term" value="C:nucleus"/>
    <property type="evidence" value="ECO:0007669"/>
    <property type="project" value="TreeGrafter"/>
</dbReference>
<dbReference type="PROSITE" id="PS51294">
    <property type="entry name" value="HTH_MYB"/>
    <property type="match status" value="2"/>
</dbReference>
<keyword evidence="5" id="KW-1185">Reference proteome</keyword>
<evidence type="ECO:0000256" key="1">
    <source>
        <dbReference type="SAM" id="MobiDB-lite"/>
    </source>
</evidence>
<accession>A0A015I0D0</accession>
<dbReference type="HOGENOM" id="CLU_845070_0_0_1"/>
<dbReference type="AlphaFoldDB" id="A0A015I0D0"/>
<dbReference type="PANTHER" id="PTHR45614">
    <property type="entry name" value="MYB PROTEIN-RELATED"/>
    <property type="match status" value="1"/>
</dbReference>
<dbReference type="STRING" id="1432141.A0A015I0D0"/>
<dbReference type="InterPro" id="IPR017930">
    <property type="entry name" value="Myb_dom"/>
</dbReference>
<dbReference type="PANTHER" id="PTHR45614:SF25">
    <property type="entry name" value="MYB PROTEIN"/>
    <property type="match status" value="1"/>
</dbReference>
<proteinExistence type="predicted"/>
<dbReference type="GO" id="GO:0000978">
    <property type="term" value="F:RNA polymerase II cis-regulatory region sequence-specific DNA binding"/>
    <property type="evidence" value="ECO:0007669"/>
    <property type="project" value="TreeGrafter"/>
</dbReference>
<evidence type="ECO:0000313" key="4">
    <source>
        <dbReference type="EMBL" id="EXX50382.1"/>
    </source>
</evidence>
<comment type="caution">
    <text evidence="4">The sequence shown here is derived from an EMBL/GenBank/DDBJ whole genome shotgun (WGS) entry which is preliminary data.</text>
</comment>
<protein>
    <submittedName>
        <fullName evidence="4">Bas1p</fullName>
    </submittedName>
</protein>